<dbReference type="PANTHER" id="PTHR43205:SF19">
    <property type="entry name" value="ENOYL REDUCTASE (ER) DOMAIN-CONTAINING PROTEIN"/>
    <property type="match status" value="1"/>
</dbReference>
<dbReference type="InterPro" id="IPR020843">
    <property type="entry name" value="ER"/>
</dbReference>
<evidence type="ECO:0000313" key="3">
    <source>
        <dbReference type="EMBL" id="KAK6504527.1"/>
    </source>
</evidence>
<sequence length="348" mass="38701">MSYTTKQWLLKESPRDFLELDKTFEMVTKGVSVQDLKDGELLVKTTHLSNDPAQRVWISKYFEEERSYRKPIMPGELMEAICVGEVIESKDPKFQKGDLIQADLGWTQYSIIPSSKALFKVTVPPADWLSLGHTALTAYFGLLRVGAATSNDKTIVISGAAGATGIIACQIAKNVLGVEKVIGIAGTDEKCAILKEYGCDIALNYKSSSFKEDFVKATPDWIDVYFDNVGGEILDTALRRMKDFGRVIACGAISTYDVTGQSDNGLNKISPQAWTQIILSKVRVEGFIIFQFEDQWLKGIEDIQNWVIEGKIKPLKHVWEATIEGTPEGMIKLSKGENIGKLITQLIY</sequence>
<dbReference type="Proteomes" id="UP001370758">
    <property type="component" value="Unassembled WGS sequence"/>
</dbReference>
<organism evidence="3 4">
    <name type="scientific">Arthrobotrys musiformis</name>
    <dbReference type="NCBI Taxonomy" id="47236"/>
    <lineage>
        <taxon>Eukaryota</taxon>
        <taxon>Fungi</taxon>
        <taxon>Dikarya</taxon>
        <taxon>Ascomycota</taxon>
        <taxon>Pezizomycotina</taxon>
        <taxon>Orbiliomycetes</taxon>
        <taxon>Orbiliales</taxon>
        <taxon>Orbiliaceae</taxon>
        <taxon>Arthrobotrys</taxon>
    </lineage>
</organism>
<dbReference type="InterPro" id="IPR045010">
    <property type="entry name" value="MDR_fam"/>
</dbReference>
<dbReference type="FunFam" id="3.40.50.720:FF:000121">
    <property type="entry name" value="Prostaglandin reductase 2"/>
    <property type="match status" value="1"/>
</dbReference>
<dbReference type="InterPro" id="IPR041694">
    <property type="entry name" value="ADH_N_2"/>
</dbReference>
<dbReference type="SUPFAM" id="SSF50129">
    <property type="entry name" value="GroES-like"/>
    <property type="match status" value="1"/>
</dbReference>
<dbReference type="Pfam" id="PF00107">
    <property type="entry name" value="ADH_zinc_N"/>
    <property type="match status" value="1"/>
</dbReference>
<dbReference type="SUPFAM" id="SSF51735">
    <property type="entry name" value="NAD(P)-binding Rossmann-fold domains"/>
    <property type="match status" value="1"/>
</dbReference>
<dbReference type="Pfam" id="PF16884">
    <property type="entry name" value="ADH_N_2"/>
    <property type="match status" value="1"/>
</dbReference>
<keyword evidence="1" id="KW-0560">Oxidoreductase</keyword>
<evidence type="ECO:0000313" key="4">
    <source>
        <dbReference type="Proteomes" id="UP001370758"/>
    </source>
</evidence>
<protein>
    <recommendedName>
        <fullName evidence="2">Enoyl reductase (ER) domain-containing protein</fullName>
    </recommendedName>
</protein>
<dbReference type="Gene3D" id="3.40.50.720">
    <property type="entry name" value="NAD(P)-binding Rossmann-like Domain"/>
    <property type="match status" value="1"/>
</dbReference>
<dbReference type="EMBL" id="JAVHJL010000004">
    <property type="protein sequence ID" value="KAK6504527.1"/>
    <property type="molecule type" value="Genomic_DNA"/>
</dbReference>
<feature type="domain" description="Enoyl reductase (ER)" evidence="2">
    <location>
        <begin position="59"/>
        <end position="344"/>
    </location>
</feature>
<dbReference type="InterPro" id="IPR013149">
    <property type="entry name" value="ADH-like_C"/>
</dbReference>
<keyword evidence="4" id="KW-1185">Reference proteome</keyword>
<gene>
    <name evidence="3" type="ORF">TWF481_006468</name>
</gene>
<reference evidence="3 4" key="1">
    <citation type="submission" date="2023-08" db="EMBL/GenBank/DDBJ databases">
        <authorList>
            <person name="Palmer J.M."/>
        </authorList>
    </citation>
    <scope>NUCLEOTIDE SEQUENCE [LARGE SCALE GENOMIC DNA]</scope>
    <source>
        <strain evidence="3 4">TWF481</strain>
    </source>
</reference>
<dbReference type="GO" id="GO:0016628">
    <property type="term" value="F:oxidoreductase activity, acting on the CH-CH group of donors, NAD or NADP as acceptor"/>
    <property type="evidence" value="ECO:0007669"/>
    <property type="project" value="InterPro"/>
</dbReference>
<evidence type="ECO:0000259" key="2">
    <source>
        <dbReference type="SMART" id="SM00829"/>
    </source>
</evidence>
<dbReference type="InterPro" id="IPR011032">
    <property type="entry name" value="GroES-like_sf"/>
</dbReference>
<evidence type="ECO:0000256" key="1">
    <source>
        <dbReference type="ARBA" id="ARBA00023002"/>
    </source>
</evidence>
<dbReference type="InterPro" id="IPR036291">
    <property type="entry name" value="NAD(P)-bd_dom_sf"/>
</dbReference>
<dbReference type="SMART" id="SM00829">
    <property type="entry name" value="PKS_ER"/>
    <property type="match status" value="1"/>
</dbReference>
<dbReference type="AlphaFoldDB" id="A0AAV9WEC1"/>
<name>A0AAV9WEC1_9PEZI</name>
<comment type="caution">
    <text evidence="3">The sequence shown here is derived from an EMBL/GenBank/DDBJ whole genome shotgun (WGS) entry which is preliminary data.</text>
</comment>
<accession>A0AAV9WEC1</accession>
<dbReference type="Gene3D" id="3.90.180.10">
    <property type="entry name" value="Medium-chain alcohol dehydrogenases, catalytic domain"/>
    <property type="match status" value="1"/>
</dbReference>
<dbReference type="PANTHER" id="PTHR43205">
    <property type="entry name" value="PROSTAGLANDIN REDUCTASE"/>
    <property type="match status" value="1"/>
</dbReference>
<proteinExistence type="predicted"/>
<dbReference type="CDD" id="cd05288">
    <property type="entry name" value="PGDH"/>
    <property type="match status" value="1"/>
</dbReference>